<evidence type="ECO:0000313" key="9">
    <source>
        <dbReference type="Proteomes" id="UP001230253"/>
    </source>
</evidence>
<keyword evidence="3 5" id="KW-0533">Nickel</keyword>
<sequence length="174" mass="19443">MNSEHMSGDPQTWPRATAVEEAAPPSEGMTETVCLTSDERHRRRLVMTTETGLTFLLDLPEARLLREGDRLVLEDGRRIDVRAKPEPLLDVRAPDRGTLLRLAWHLGNRHTPAALQDERLLIRRDHVLAEMIRRLGGETFEVEEAFDPEGGAYGDPHHHGHGHGGEPPHSHASG</sequence>
<dbReference type="InterPro" id="IPR012406">
    <property type="entry name" value="UreE"/>
</dbReference>
<dbReference type="Pfam" id="PF02814">
    <property type="entry name" value="UreE_N"/>
    <property type="match status" value="1"/>
</dbReference>
<keyword evidence="2 5" id="KW-0963">Cytoplasm</keyword>
<organism evidence="8 9">
    <name type="scientific">Rhodopseudomonas julia</name>
    <dbReference type="NCBI Taxonomy" id="200617"/>
    <lineage>
        <taxon>Bacteria</taxon>
        <taxon>Pseudomonadati</taxon>
        <taxon>Pseudomonadota</taxon>
        <taxon>Alphaproteobacteria</taxon>
        <taxon>Hyphomicrobiales</taxon>
        <taxon>Nitrobacteraceae</taxon>
        <taxon>Rhodopseudomonas</taxon>
    </lineage>
</organism>
<evidence type="ECO:0000313" key="8">
    <source>
        <dbReference type="EMBL" id="MDQ0324404.1"/>
    </source>
</evidence>
<dbReference type="InterPro" id="IPR007864">
    <property type="entry name" value="UreE_C_dom"/>
</dbReference>
<name>A0ABU0C1L1_9BRAD</name>
<feature type="region of interest" description="Disordered" evidence="6">
    <location>
        <begin position="1"/>
        <end position="30"/>
    </location>
</feature>
<dbReference type="Pfam" id="PF05194">
    <property type="entry name" value="UreE_C"/>
    <property type="match status" value="1"/>
</dbReference>
<dbReference type="RefSeq" id="WP_307152699.1">
    <property type="nucleotide sequence ID" value="NZ_JAUSUK010000001.1"/>
</dbReference>
<feature type="domain" description="UreE urease accessory N-terminal" evidence="7">
    <location>
        <begin position="15"/>
        <end position="79"/>
    </location>
</feature>
<comment type="function">
    <text evidence="5">Involved in urease metallocenter assembly. Binds nickel. Probably functions as a nickel donor during metallocenter assembly.</text>
</comment>
<dbReference type="Gene3D" id="3.30.70.790">
    <property type="entry name" value="UreE, C-terminal domain"/>
    <property type="match status" value="1"/>
</dbReference>
<dbReference type="EMBL" id="JAUSUK010000001">
    <property type="protein sequence ID" value="MDQ0324404.1"/>
    <property type="molecule type" value="Genomic_DNA"/>
</dbReference>
<feature type="compositionally biased region" description="Basic and acidic residues" evidence="6">
    <location>
        <begin position="163"/>
        <end position="174"/>
    </location>
</feature>
<dbReference type="SUPFAM" id="SSF69287">
    <property type="entry name" value="Urease metallochaperone UreE, N-terminal domain"/>
    <property type="match status" value="1"/>
</dbReference>
<evidence type="ECO:0000256" key="3">
    <source>
        <dbReference type="ARBA" id="ARBA00022596"/>
    </source>
</evidence>
<evidence type="ECO:0000256" key="4">
    <source>
        <dbReference type="ARBA" id="ARBA00023186"/>
    </source>
</evidence>
<dbReference type="SUPFAM" id="SSF69737">
    <property type="entry name" value="Urease metallochaperone UreE, C-terminal domain"/>
    <property type="match status" value="1"/>
</dbReference>
<reference evidence="8 9" key="1">
    <citation type="submission" date="2023-07" db="EMBL/GenBank/DDBJ databases">
        <title>Genomic Encyclopedia of Type Strains, Phase IV (KMG-IV): sequencing the most valuable type-strain genomes for metagenomic binning, comparative biology and taxonomic classification.</title>
        <authorList>
            <person name="Goeker M."/>
        </authorList>
    </citation>
    <scope>NUCLEOTIDE SEQUENCE [LARGE SCALE GENOMIC DNA]</scope>
    <source>
        <strain evidence="8 9">DSM 11549</strain>
    </source>
</reference>
<evidence type="ECO:0000256" key="1">
    <source>
        <dbReference type="ARBA" id="ARBA00004496"/>
    </source>
</evidence>
<dbReference type="Gene3D" id="2.60.260.20">
    <property type="entry name" value="Urease metallochaperone UreE, N-terminal domain"/>
    <property type="match status" value="1"/>
</dbReference>
<dbReference type="SMART" id="SM00988">
    <property type="entry name" value="UreE_N"/>
    <property type="match status" value="1"/>
</dbReference>
<proteinExistence type="inferred from homology"/>
<dbReference type="CDD" id="cd00571">
    <property type="entry name" value="UreE"/>
    <property type="match status" value="1"/>
</dbReference>
<accession>A0ABU0C1L1</accession>
<dbReference type="Proteomes" id="UP001230253">
    <property type="component" value="Unassembled WGS sequence"/>
</dbReference>
<evidence type="ECO:0000256" key="5">
    <source>
        <dbReference type="HAMAP-Rule" id="MF_00822"/>
    </source>
</evidence>
<keyword evidence="4 5" id="KW-0143">Chaperone</keyword>
<keyword evidence="9" id="KW-1185">Reference proteome</keyword>
<evidence type="ECO:0000256" key="6">
    <source>
        <dbReference type="SAM" id="MobiDB-lite"/>
    </source>
</evidence>
<evidence type="ECO:0000259" key="7">
    <source>
        <dbReference type="SMART" id="SM00988"/>
    </source>
</evidence>
<dbReference type="InterPro" id="IPR004029">
    <property type="entry name" value="UreE_N"/>
</dbReference>
<comment type="similarity">
    <text evidence="5">Belongs to the UreE family.</text>
</comment>
<dbReference type="HAMAP" id="MF_00822">
    <property type="entry name" value="UreE"/>
    <property type="match status" value="1"/>
</dbReference>
<protein>
    <recommendedName>
        <fullName evidence="5">Urease accessory protein UreE</fullName>
    </recommendedName>
</protein>
<comment type="caution">
    <text evidence="8">The sequence shown here is derived from an EMBL/GenBank/DDBJ whole genome shotgun (WGS) entry which is preliminary data.</text>
</comment>
<evidence type="ECO:0000256" key="2">
    <source>
        <dbReference type="ARBA" id="ARBA00022490"/>
    </source>
</evidence>
<gene>
    <name evidence="5" type="primary">ureE</name>
    <name evidence="8" type="ORF">J2R99_000253</name>
</gene>
<dbReference type="InterPro" id="IPR036118">
    <property type="entry name" value="UreE_N_sf"/>
</dbReference>
<feature type="region of interest" description="Disordered" evidence="6">
    <location>
        <begin position="147"/>
        <end position="174"/>
    </location>
</feature>
<comment type="subcellular location">
    <subcellularLocation>
        <location evidence="1 5">Cytoplasm</location>
    </subcellularLocation>
</comment>